<sequence>MTQTDRFEPTTECDLTLDRDAYGKLGEALARVQLQAFARSTKISIDCNRLRLVLCGADLGHHDADPHLHDIVRSLPATVIEGEYAGFHVQLSDYDLCMEDSWTGYFVSRCLVTQTLPEPLVFIHLDDHTDMMATLLVLTSDGLQDPGTCQPFDPAKPADWPPAIRSGAVGIGSFVTALYYLPQPVHVMHLNHVANSRHERYVVVQRVITQPLLPHARFAGIMKRTRESIDQLGTYVGGSDATRLLRSVPKGRLIVHIDLDYFINDYNGNPGTKPALSLDELRENASKRMRKFFDELARTNATVERWIIGTSPGFCSVRHWDWLLNALSTYIKNTSFV</sequence>
<evidence type="ECO:0000313" key="1">
    <source>
        <dbReference type="EMBL" id="NMQ18890.1"/>
    </source>
</evidence>
<dbReference type="RefSeq" id="WP_169248139.1">
    <property type="nucleotide sequence ID" value="NZ_SPMZ01000016.1"/>
</dbReference>
<dbReference type="Proteomes" id="UP000760480">
    <property type="component" value="Unassembled WGS sequence"/>
</dbReference>
<evidence type="ECO:0000313" key="2">
    <source>
        <dbReference type="Proteomes" id="UP000760480"/>
    </source>
</evidence>
<evidence type="ECO:0008006" key="3">
    <source>
        <dbReference type="Google" id="ProtNLM"/>
    </source>
</evidence>
<name>A0ABX1TK89_9GAMM</name>
<proteinExistence type="predicted"/>
<keyword evidence="2" id="KW-1185">Reference proteome</keyword>
<comment type="caution">
    <text evidence="1">The sequence shown here is derived from an EMBL/GenBank/DDBJ whole genome shotgun (WGS) entry which is preliminary data.</text>
</comment>
<accession>A0ABX1TK89</accession>
<dbReference type="EMBL" id="SPMZ01000016">
    <property type="protein sequence ID" value="NMQ18890.1"/>
    <property type="molecule type" value="Genomic_DNA"/>
</dbReference>
<gene>
    <name evidence="1" type="ORF">E4P82_06505</name>
</gene>
<protein>
    <recommendedName>
        <fullName evidence="3">Arginase</fullName>
    </recommendedName>
</protein>
<organism evidence="1 2">
    <name type="scientific">Candidatus Competibacter phosphatis</name>
    <dbReference type="NCBI Taxonomy" id="221280"/>
    <lineage>
        <taxon>Bacteria</taxon>
        <taxon>Pseudomonadati</taxon>
        <taxon>Pseudomonadota</taxon>
        <taxon>Gammaproteobacteria</taxon>
        <taxon>Candidatus Competibacteraceae</taxon>
        <taxon>Candidatus Competibacter</taxon>
    </lineage>
</organism>
<reference evidence="1 2" key="1">
    <citation type="submission" date="2019-03" db="EMBL/GenBank/DDBJ databases">
        <title>Metabolic reconstructions from genomes of highly enriched 'Candidatus Accumulibacter' and 'Candidatus Competibacter' bioreactor populations.</title>
        <authorList>
            <person name="Annavajhala M.K."/>
            <person name="Welles L."/>
            <person name="Abbas B."/>
            <person name="Sorokin D."/>
            <person name="Park H."/>
            <person name="Van Loosdrecht M."/>
            <person name="Chandran K."/>
        </authorList>
    </citation>
    <scope>NUCLEOTIDE SEQUENCE [LARGE SCALE GENOMIC DNA]</scope>
    <source>
        <strain evidence="1 2">SBR_G</strain>
    </source>
</reference>